<evidence type="ECO:0000313" key="2">
    <source>
        <dbReference type="Proteomes" id="UP001078742"/>
    </source>
</evidence>
<dbReference type="CDD" id="cd02525">
    <property type="entry name" value="Succinoglycan_BP_ExoA"/>
    <property type="match status" value="1"/>
</dbReference>
<dbReference type="RefSeq" id="WP_032569043.1">
    <property type="nucleotide sequence ID" value="NZ_CABJEQ010000002.1"/>
</dbReference>
<dbReference type="SUPFAM" id="SSF53448">
    <property type="entry name" value="Nucleotide-diphospho-sugar transferases"/>
    <property type="match status" value="1"/>
</dbReference>
<dbReference type="Gene3D" id="3.90.550.10">
    <property type="entry name" value="Spore Coat Polysaccharide Biosynthesis Protein SpsA, Chain A"/>
    <property type="match status" value="1"/>
</dbReference>
<dbReference type="PANTHER" id="PTHR22916">
    <property type="entry name" value="GLYCOSYLTRANSFERASE"/>
    <property type="match status" value="1"/>
</dbReference>
<dbReference type="Proteomes" id="UP001078742">
    <property type="component" value="Unassembled WGS sequence"/>
</dbReference>
<gene>
    <name evidence="1" type="ORF">O1420_20745</name>
</gene>
<organism evidence="1 2">
    <name type="scientific">Bacteroides fragilis</name>
    <dbReference type="NCBI Taxonomy" id="817"/>
    <lineage>
        <taxon>Bacteria</taxon>
        <taxon>Pseudomonadati</taxon>
        <taxon>Bacteroidota</taxon>
        <taxon>Bacteroidia</taxon>
        <taxon>Bacteroidales</taxon>
        <taxon>Bacteroidaceae</taxon>
        <taxon>Bacteroides</taxon>
    </lineage>
</organism>
<dbReference type="InterPro" id="IPR029044">
    <property type="entry name" value="Nucleotide-diphossugar_trans"/>
</dbReference>
<dbReference type="InterPro" id="IPR001173">
    <property type="entry name" value="Glyco_trans_2-like"/>
</dbReference>
<comment type="caution">
    <text evidence="1">The sequence shown here is derived from an EMBL/GenBank/DDBJ whole genome shotgun (WGS) entry which is preliminary data.</text>
</comment>
<reference evidence="1" key="1">
    <citation type="submission" date="2022-12" db="EMBL/GenBank/DDBJ databases">
        <title>Development of a Multilocus Sequence Typing Scheme for Bacteroides fragilis Based on Whole Genome Sequencing Data and Clinical Application.</title>
        <authorList>
            <person name="Nielsen F.D."/>
            <person name="Justesen U.S."/>
        </authorList>
    </citation>
    <scope>NUCLEOTIDE SEQUENCE</scope>
    <source>
        <strain evidence="1">BF_BC_VIB_DK_2012_57</strain>
    </source>
</reference>
<dbReference type="Pfam" id="PF00535">
    <property type="entry name" value="Glycos_transf_2"/>
    <property type="match status" value="1"/>
</dbReference>
<accession>A0A9Q4NZ10</accession>
<protein>
    <submittedName>
        <fullName evidence="1">Glycosyltransferase family 2 protein</fullName>
    </submittedName>
</protein>
<sequence>MLSVICPVYNEVKYIDVCIRSILLQDYSQENLEVLFVDGLSSDGTRDIIKRYSVEYPFIKLLDNPHRIVPFAMNVGIESAVGDIIMRLDAHALYPSNYFSTLVSELNRLGADNVGAACRTDVLNKTSKTLAIREVLSNKFGVGNSSFRLGVSKVMEVDTVPFGCWKRNVFEKYGYYDVRLIRNQDIELNKRIIRGGGHIYIVSDTYCTYLARETFGGISHNNYLNGKWNVLTVYYTGQFDSLSTRHFIPLLFVLSLLIPILLSILYFPIIFLTLFSLFLYLTMLVGICISLSLNKGLNFFYLLTAFVALHLSYGWGSLIGVFELLVKKIDIKFC</sequence>
<evidence type="ECO:0000313" key="1">
    <source>
        <dbReference type="EMBL" id="MCZ2573799.1"/>
    </source>
</evidence>
<dbReference type="EMBL" id="JAPUAV010000022">
    <property type="protein sequence ID" value="MCZ2573799.1"/>
    <property type="molecule type" value="Genomic_DNA"/>
</dbReference>
<dbReference type="GO" id="GO:0016758">
    <property type="term" value="F:hexosyltransferase activity"/>
    <property type="evidence" value="ECO:0007669"/>
    <property type="project" value="UniProtKB-ARBA"/>
</dbReference>
<dbReference type="PANTHER" id="PTHR22916:SF71">
    <property type="entry name" value="GLYCOSYL TRANSFERASE"/>
    <property type="match status" value="1"/>
</dbReference>
<dbReference type="AlphaFoldDB" id="A0A9Q4NZ10"/>
<name>A0A9Q4NZ10_BACFG</name>
<proteinExistence type="predicted"/>